<feature type="domain" description="VOC" evidence="1">
    <location>
        <begin position="37"/>
        <end position="171"/>
    </location>
</feature>
<dbReference type="PANTHER" id="PTHR21366">
    <property type="entry name" value="GLYOXALASE FAMILY PROTEIN"/>
    <property type="match status" value="1"/>
</dbReference>
<dbReference type="InterPro" id="IPR037523">
    <property type="entry name" value="VOC_core"/>
</dbReference>
<proteinExistence type="predicted"/>
<protein>
    <submittedName>
        <fullName evidence="2">VOC family protein</fullName>
    </submittedName>
</protein>
<dbReference type="PROSITE" id="PS51819">
    <property type="entry name" value="VOC"/>
    <property type="match status" value="1"/>
</dbReference>
<dbReference type="Pfam" id="PF00903">
    <property type="entry name" value="Glyoxalase"/>
    <property type="match status" value="1"/>
</dbReference>
<reference evidence="2 3" key="1">
    <citation type="submission" date="2021-02" db="EMBL/GenBank/DDBJ databases">
        <title>De Novo genome assembly of isolated myxobacteria.</title>
        <authorList>
            <person name="Stevens D.C."/>
        </authorList>
    </citation>
    <scope>NUCLEOTIDE SEQUENCE [LARGE SCALE GENOMIC DNA]</scope>
    <source>
        <strain evidence="3">SCPEA02</strain>
    </source>
</reference>
<keyword evidence="3" id="KW-1185">Reference proteome</keyword>
<evidence type="ECO:0000259" key="1">
    <source>
        <dbReference type="PROSITE" id="PS51819"/>
    </source>
</evidence>
<evidence type="ECO:0000313" key="2">
    <source>
        <dbReference type="EMBL" id="QSQ26022.1"/>
    </source>
</evidence>
<dbReference type="RefSeq" id="WP_206727572.1">
    <property type="nucleotide sequence ID" value="NZ_CP071090.1"/>
</dbReference>
<dbReference type="SUPFAM" id="SSF54593">
    <property type="entry name" value="Glyoxalase/Bleomycin resistance protein/Dihydroxybiphenyl dioxygenase"/>
    <property type="match status" value="1"/>
</dbReference>
<dbReference type="Gene3D" id="3.10.180.10">
    <property type="entry name" value="2,3-Dihydroxybiphenyl 1,2-Dioxygenase, domain 1"/>
    <property type="match status" value="1"/>
</dbReference>
<dbReference type="Proteomes" id="UP000662747">
    <property type="component" value="Chromosome"/>
</dbReference>
<name>A0ABX7P6J3_9BACT</name>
<accession>A0ABX7P6J3</accession>
<evidence type="ECO:0000313" key="3">
    <source>
        <dbReference type="Proteomes" id="UP000662747"/>
    </source>
</evidence>
<dbReference type="InterPro" id="IPR050383">
    <property type="entry name" value="GlyoxalaseI/FosfomycinResist"/>
</dbReference>
<dbReference type="InterPro" id="IPR029068">
    <property type="entry name" value="Glyas_Bleomycin-R_OHBP_Dase"/>
</dbReference>
<sequence>MLVAMRNRMIALGFGARTWSLRTRRAVAGLGRLRLRDLDHITIPVTDLDEARRFYCDVLGAAHLMTIDAAALKRFGRPTAENDGEGTYHVSLYMGGTTRVDLFLQRNGQPGVTQGHPHLAFRVPPGDMLKWKQRLESHGVPTEGPLQLGFPGQASLYFNDPSGNHLEVVCHGYSQPIPIRPPVLTGLVWNTSRRP</sequence>
<dbReference type="EMBL" id="CP071090">
    <property type="protein sequence ID" value="QSQ26022.1"/>
    <property type="molecule type" value="Genomic_DNA"/>
</dbReference>
<dbReference type="InterPro" id="IPR004360">
    <property type="entry name" value="Glyas_Fos-R_dOase_dom"/>
</dbReference>
<gene>
    <name evidence="2" type="ORF">JY651_14320</name>
</gene>
<organism evidence="2 3">
    <name type="scientific">Pyxidicoccus parkwayensis</name>
    <dbReference type="NCBI Taxonomy" id="2813578"/>
    <lineage>
        <taxon>Bacteria</taxon>
        <taxon>Pseudomonadati</taxon>
        <taxon>Myxococcota</taxon>
        <taxon>Myxococcia</taxon>
        <taxon>Myxococcales</taxon>
        <taxon>Cystobacterineae</taxon>
        <taxon>Myxococcaceae</taxon>
        <taxon>Pyxidicoccus</taxon>
    </lineage>
</organism>